<dbReference type="GO" id="GO:0005829">
    <property type="term" value="C:cytosol"/>
    <property type="evidence" value="ECO:0007669"/>
    <property type="project" value="UniProtKB-SubCell"/>
</dbReference>
<evidence type="ECO:0000256" key="5">
    <source>
        <dbReference type="ARBA" id="ARBA00023186"/>
    </source>
</evidence>
<keyword evidence="7" id="KW-0969">Cilium</keyword>
<dbReference type="RefSeq" id="WP_089531582.1">
    <property type="nucleotide sequence ID" value="NZ_CP022437.1"/>
</dbReference>
<dbReference type="AlphaFoldDB" id="A0A221MAR5"/>
<comment type="similarity">
    <text evidence="2 6">Belongs to the FliS family.</text>
</comment>
<keyword evidence="5" id="KW-0143">Chaperone</keyword>
<protein>
    <recommendedName>
        <fullName evidence="6">Flagellar secretion chaperone FliS</fullName>
    </recommendedName>
</protein>
<sequence>MSLNKYQTYQNNAVNTASGVELTMMLYNGCIKFIKQAKKNMNEKEYEAKNVNIQKAQNIIQELMLTLDPEIELSNEMLPLYEYMLYQLKEGNIKNDVTLLDEVLSFATEFRDTWKEVILKTRQSQYAQGAKF</sequence>
<dbReference type="Pfam" id="PF02561">
    <property type="entry name" value="FliS"/>
    <property type="match status" value="1"/>
</dbReference>
<keyword evidence="7" id="KW-0282">Flagellum</keyword>
<keyword evidence="3 6" id="KW-0963">Cytoplasm</keyword>
<keyword evidence="4 6" id="KW-1005">Bacterial flagellum biogenesis</keyword>
<reference evidence="7 8" key="1">
    <citation type="journal article" date="2003" name="Int. J. Syst. Evol. Microbiol.">
        <title>Virgibacillus carmonensis sp. nov., Virgibacillus necropolis sp. nov. and Virgibacillus picturae sp. nov., three novel species isolated from deteriorated mural paintings, transfer of the species of the genus salibacillus to Virgibacillus, as Virgibacillus marismortui comb. nov. and Virgibacillus salexigens comb. nov., and emended description of the genus Virgibacillus.</title>
        <authorList>
            <person name="Heyrman J."/>
            <person name="Logan N.A."/>
            <person name="Busse H.J."/>
            <person name="Balcaen A."/>
            <person name="Lebbe L."/>
            <person name="Rodriguez-Diaz M."/>
            <person name="Swings J."/>
            <person name="De Vos P."/>
        </authorList>
    </citation>
    <scope>NUCLEOTIDE SEQUENCE [LARGE SCALE GENOMIC DNA]</scope>
    <source>
        <strain evidence="7 8">LMG 19488</strain>
    </source>
</reference>
<dbReference type="GO" id="GO:0044780">
    <property type="term" value="P:bacterial-type flagellum assembly"/>
    <property type="evidence" value="ECO:0007669"/>
    <property type="project" value="InterPro"/>
</dbReference>
<dbReference type="EMBL" id="CP022437">
    <property type="protein sequence ID" value="ASN04731.1"/>
    <property type="molecule type" value="Genomic_DNA"/>
</dbReference>
<evidence type="ECO:0000256" key="1">
    <source>
        <dbReference type="ARBA" id="ARBA00004514"/>
    </source>
</evidence>
<comment type="subcellular location">
    <subcellularLocation>
        <location evidence="1 6">Cytoplasm</location>
        <location evidence="1 6">Cytosol</location>
    </subcellularLocation>
</comment>
<dbReference type="InterPro" id="IPR003713">
    <property type="entry name" value="FliS"/>
</dbReference>
<evidence type="ECO:0000256" key="3">
    <source>
        <dbReference type="ARBA" id="ARBA00022490"/>
    </source>
</evidence>
<dbReference type="PIRSF" id="PIRSF039090">
    <property type="entry name" value="Flis"/>
    <property type="match status" value="1"/>
</dbReference>
<dbReference type="PANTHER" id="PTHR34773">
    <property type="entry name" value="FLAGELLAR SECRETION CHAPERONE FLIS"/>
    <property type="match status" value="1"/>
</dbReference>
<evidence type="ECO:0000256" key="2">
    <source>
        <dbReference type="ARBA" id="ARBA00008787"/>
    </source>
</evidence>
<keyword evidence="8" id="KW-1185">Reference proteome</keyword>
<dbReference type="KEGG" id="vne:CFK40_06735"/>
<keyword evidence="7" id="KW-0966">Cell projection</keyword>
<dbReference type="Proteomes" id="UP000204391">
    <property type="component" value="Chromosome"/>
</dbReference>
<evidence type="ECO:0000256" key="6">
    <source>
        <dbReference type="PIRNR" id="PIRNR039090"/>
    </source>
</evidence>
<dbReference type="SUPFAM" id="SSF101116">
    <property type="entry name" value="Flagellar export chaperone FliS"/>
    <property type="match status" value="1"/>
</dbReference>
<evidence type="ECO:0000313" key="8">
    <source>
        <dbReference type="Proteomes" id="UP000204391"/>
    </source>
</evidence>
<dbReference type="PANTHER" id="PTHR34773:SF1">
    <property type="entry name" value="FLAGELLAR SECRETION CHAPERONE FLIS"/>
    <property type="match status" value="1"/>
</dbReference>
<accession>A0A221MAR5</accession>
<dbReference type="NCBIfam" id="TIGR00208">
    <property type="entry name" value="fliS"/>
    <property type="match status" value="1"/>
</dbReference>
<dbReference type="CDD" id="cd16098">
    <property type="entry name" value="FliS"/>
    <property type="match status" value="1"/>
</dbReference>
<name>A0A221MAR5_9BACI</name>
<dbReference type="InterPro" id="IPR036584">
    <property type="entry name" value="FliS_sf"/>
</dbReference>
<gene>
    <name evidence="7" type="ORF">CFK40_06735</name>
</gene>
<evidence type="ECO:0000256" key="4">
    <source>
        <dbReference type="ARBA" id="ARBA00022795"/>
    </source>
</evidence>
<organism evidence="7 8">
    <name type="scientific">Virgibacillus necropolis</name>
    <dbReference type="NCBI Taxonomy" id="163877"/>
    <lineage>
        <taxon>Bacteria</taxon>
        <taxon>Bacillati</taxon>
        <taxon>Bacillota</taxon>
        <taxon>Bacilli</taxon>
        <taxon>Bacillales</taxon>
        <taxon>Bacillaceae</taxon>
        <taxon>Virgibacillus</taxon>
    </lineage>
</organism>
<evidence type="ECO:0000313" key="7">
    <source>
        <dbReference type="EMBL" id="ASN04731.1"/>
    </source>
</evidence>
<dbReference type="Gene3D" id="1.20.120.340">
    <property type="entry name" value="Flagellar protein FliS"/>
    <property type="match status" value="1"/>
</dbReference>
<proteinExistence type="inferred from homology"/>
<dbReference type="OrthoDB" id="1524959at2"/>
<dbReference type="GO" id="GO:0071973">
    <property type="term" value="P:bacterial-type flagellum-dependent cell motility"/>
    <property type="evidence" value="ECO:0007669"/>
    <property type="project" value="TreeGrafter"/>
</dbReference>